<feature type="domain" description="HTH lacI-type" evidence="4">
    <location>
        <begin position="8"/>
        <end position="62"/>
    </location>
</feature>
<accession>A0A5Q0C5E3</accession>
<dbReference type="GO" id="GO:0003700">
    <property type="term" value="F:DNA-binding transcription factor activity"/>
    <property type="evidence" value="ECO:0007669"/>
    <property type="project" value="TreeGrafter"/>
</dbReference>
<sequence>MPSARPGPNLSRIATSLGVSVATVSNALSGKGRVSESLAEKIREHASELGYVPSQAGRALRTGRSGVLGLVLPDIANPLFPKLAQAIEFAATTAGYGVLIADSRGDVAAQTEAINRLIERGVEGMVIVPRRATRISAASCPVAVIDTASTPGNTVAADHWQGGRDIATHLAELGHKRILIIGNNPESNVQNDRAGGIRSGLTGDMQSTTLWIERLERDQGNGCSLGLAEKVREGYTAFAALSDLQALRALTELQRDGIVVPDMASVTGFDDLIWSPVITPALTTAAMDMRLIAEIAIESLVRTIQATGPREGVLVTAETDRVPMQLIVRQSSGPAAPAHLTYKTENS</sequence>
<keyword evidence="3" id="KW-0804">Transcription</keyword>
<dbReference type="Proteomes" id="UP000326881">
    <property type="component" value="Chromosome"/>
</dbReference>
<dbReference type="Gene3D" id="3.40.50.2300">
    <property type="match status" value="2"/>
</dbReference>
<dbReference type="PANTHER" id="PTHR30146:SF153">
    <property type="entry name" value="LACTOSE OPERON REPRESSOR"/>
    <property type="match status" value="1"/>
</dbReference>
<organism evidence="5 6">
    <name type="scientific">Rhizobium grahamii</name>
    <dbReference type="NCBI Taxonomy" id="1120045"/>
    <lineage>
        <taxon>Bacteria</taxon>
        <taxon>Pseudomonadati</taxon>
        <taxon>Pseudomonadota</taxon>
        <taxon>Alphaproteobacteria</taxon>
        <taxon>Hyphomicrobiales</taxon>
        <taxon>Rhizobiaceae</taxon>
        <taxon>Rhizobium/Agrobacterium group</taxon>
        <taxon>Rhizobium</taxon>
    </lineage>
</organism>
<dbReference type="CDD" id="cd06267">
    <property type="entry name" value="PBP1_LacI_sugar_binding-like"/>
    <property type="match status" value="1"/>
</dbReference>
<reference evidence="5 6" key="1">
    <citation type="submission" date="2019-08" db="EMBL/GenBank/DDBJ databases">
        <title>Prosopis cineraria nodule microbiome.</title>
        <authorList>
            <person name="Ali R."/>
            <person name="Chaluvadi S.R."/>
            <person name="Wang X."/>
        </authorList>
    </citation>
    <scope>NUCLEOTIDE SEQUENCE [LARGE SCALE GENOMIC DNA]</scope>
    <source>
        <strain evidence="5 6">BG7</strain>
    </source>
</reference>
<dbReference type="RefSeq" id="WP_153271328.1">
    <property type="nucleotide sequence ID" value="NZ_CP043498.1"/>
</dbReference>
<dbReference type="InterPro" id="IPR000843">
    <property type="entry name" value="HTH_LacI"/>
</dbReference>
<evidence type="ECO:0000256" key="2">
    <source>
        <dbReference type="ARBA" id="ARBA00023125"/>
    </source>
</evidence>
<evidence type="ECO:0000256" key="3">
    <source>
        <dbReference type="ARBA" id="ARBA00023163"/>
    </source>
</evidence>
<dbReference type="InterPro" id="IPR010982">
    <property type="entry name" value="Lambda_DNA-bd_dom_sf"/>
</dbReference>
<evidence type="ECO:0000313" key="5">
    <source>
        <dbReference type="EMBL" id="QFY61168.1"/>
    </source>
</evidence>
<name>A0A5Q0C5E3_9HYPH</name>
<dbReference type="PROSITE" id="PS50932">
    <property type="entry name" value="HTH_LACI_2"/>
    <property type="match status" value="1"/>
</dbReference>
<evidence type="ECO:0000313" key="6">
    <source>
        <dbReference type="Proteomes" id="UP000326881"/>
    </source>
</evidence>
<dbReference type="AlphaFoldDB" id="A0A5Q0C5E3"/>
<dbReference type="GO" id="GO:0000976">
    <property type="term" value="F:transcription cis-regulatory region binding"/>
    <property type="evidence" value="ECO:0007669"/>
    <property type="project" value="TreeGrafter"/>
</dbReference>
<dbReference type="InterPro" id="IPR046335">
    <property type="entry name" value="LacI/GalR-like_sensor"/>
</dbReference>
<dbReference type="KEGG" id="rgr:FZ934_12615"/>
<evidence type="ECO:0000256" key="1">
    <source>
        <dbReference type="ARBA" id="ARBA00023015"/>
    </source>
</evidence>
<dbReference type="SUPFAM" id="SSF47413">
    <property type="entry name" value="lambda repressor-like DNA-binding domains"/>
    <property type="match status" value="1"/>
</dbReference>
<dbReference type="OrthoDB" id="8433438at2"/>
<protein>
    <submittedName>
        <fullName evidence="5">LacI family transcriptional regulator</fullName>
    </submittedName>
</protein>
<dbReference type="Pfam" id="PF00356">
    <property type="entry name" value="LacI"/>
    <property type="match status" value="1"/>
</dbReference>
<dbReference type="SUPFAM" id="SSF53822">
    <property type="entry name" value="Periplasmic binding protein-like I"/>
    <property type="match status" value="1"/>
</dbReference>
<keyword evidence="1" id="KW-0805">Transcription regulation</keyword>
<proteinExistence type="predicted"/>
<dbReference type="PANTHER" id="PTHR30146">
    <property type="entry name" value="LACI-RELATED TRANSCRIPTIONAL REPRESSOR"/>
    <property type="match status" value="1"/>
</dbReference>
<gene>
    <name evidence="5" type="ORF">FZ934_12615</name>
</gene>
<evidence type="ECO:0000259" key="4">
    <source>
        <dbReference type="PROSITE" id="PS50932"/>
    </source>
</evidence>
<dbReference type="Gene3D" id="1.10.260.40">
    <property type="entry name" value="lambda repressor-like DNA-binding domains"/>
    <property type="match status" value="1"/>
</dbReference>
<keyword evidence="6" id="KW-1185">Reference proteome</keyword>
<dbReference type="EMBL" id="CP043498">
    <property type="protein sequence ID" value="QFY61168.1"/>
    <property type="molecule type" value="Genomic_DNA"/>
</dbReference>
<keyword evidence="2" id="KW-0238">DNA-binding</keyword>
<dbReference type="Pfam" id="PF13377">
    <property type="entry name" value="Peripla_BP_3"/>
    <property type="match status" value="1"/>
</dbReference>
<dbReference type="CDD" id="cd01392">
    <property type="entry name" value="HTH_LacI"/>
    <property type="match status" value="1"/>
</dbReference>
<dbReference type="SMART" id="SM00354">
    <property type="entry name" value="HTH_LACI"/>
    <property type="match status" value="1"/>
</dbReference>
<dbReference type="InterPro" id="IPR028082">
    <property type="entry name" value="Peripla_BP_I"/>
</dbReference>